<gene>
    <name evidence="2" type="ORF">BU204_07510</name>
</gene>
<dbReference type="PROSITE" id="PS51186">
    <property type="entry name" value="GNAT"/>
    <property type="match status" value="1"/>
</dbReference>
<dbReference type="GO" id="GO:0005737">
    <property type="term" value="C:cytoplasm"/>
    <property type="evidence" value="ECO:0007669"/>
    <property type="project" value="TreeGrafter"/>
</dbReference>
<accession>A0A1Q8CVJ0</accession>
<dbReference type="InterPro" id="IPR051908">
    <property type="entry name" value="Ribosomal_N-acetyltransferase"/>
</dbReference>
<protein>
    <recommendedName>
        <fullName evidence="1">N-acetyltransferase domain-containing protein</fullName>
    </recommendedName>
</protein>
<evidence type="ECO:0000313" key="2">
    <source>
        <dbReference type="EMBL" id="OLF18373.1"/>
    </source>
</evidence>
<dbReference type="STRING" id="1912961.BU204_07510"/>
<dbReference type="GO" id="GO:0008999">
    <property type="term" value="F:protein-N-terminal-alanine acetyltransferase activity"/>
    <property type="evidence" value="ECO:0007669"/>
    <property type="project" value="TreeGrafter"/>
</dbReference>
<sequence>MAGTRVFPEDVPTLVDGEIVLRAHRLSDVDEIVEQCTDPASIRWTTAPVPFGRQDAVTYTTSVVPAGWTEGTEFGFAVEIPHPDGRRAFGGSVSLRPRGDGVAEIAFGLHPAVRGGGVCRRAVILLVDWGFRTLGLDVVTWYAEVGNWASRRVAWASGFSMDGMVPGLLLQRGERKDAWVGSLRATDARVPRHEWIVPPVLTTERLRLRPLVAADADRLGEMMLDERSRYFGGRVRGVRELRSGEAALGRAWEAGARGERYDWAIADRETDHLLGHIQLFDLGGLDDTEAKPGYQVHPDARGHGYLTEALAAVTEWAFRAPAEDGLGKRRISLTTAASNKASRHAAERAGFTHIGTEPEAFTIGDTGFDDMAVYHRLNPAWRP</sequence>
<proteinExistence type="predicted"/>
<dbReference type="Proteomes" id="UP000185596">
    <property type="component" value="Unassembled WGS sequence"/>
</dbReference>
<dbReference type="InterPro" id="IPR016181">
    <property type="entry name" value="Acyl_CoA_acyltransferase"/>
</dbReference>
<reference evidence="2 3" key="1">
    <citation type="submission" date="2016-12" db="EMBL/GenBank/DDBJ databases">
        <title>The draft genome sequence of Actinophytocola sp. 11-183.</title>
        <authorList>
            <person name="Wang W."/>
            <person name="Yuan L."/>
        </authorList>
    </citation>
    <scope>NUCLEOTIDE SEQUENCE [LARGE SCALE GENOMIC DNA]</scope>
    <source>
        <strain evidence="2 3">11-183</strain>
    </source>
</reference>
<dbReference type="Gene3D" id="3.40.630.30">
    <property type="match status" value="2"/>
</dbReference>
<dbReference type="Pfam" id="PF13302">
    <property type="entry name" value="Acetyltransf_3"/>
    <property type="match status" value="2"/>
</dbReference>
<organism evidence="2 3">
    <name type="scientific">Actinophytocola xanthii</name>
    <dbReference type="NCBI Taxonomy" id="1912961"/>
    <lineage>
        <taxon>Bacteria</taxon>
        <taxon>Bacillati</taxon>
        <taxon>Actinomycetota</taxon>
        <taxon>Actinomycetes</taxon>
        <taxon>Pseudonocardiales</taxon>
        <taxon>Pseudonocardiaceae</taxon>
    </lineage>
</organism>
<keyword evidence="3" id="KW-1185">Reference proteome</keyword>
<dbReference type="AlphaFoldDB" id="A0A1Q8CVJ0"/>
<evidence type="ECO:0000259" key="1">
    <source>
        <dbReference type="PROSITE" id="PS51186"/>
    </source>
</evidence>
<dbReference type="RefSeq" id="WP_075124808.1">
    <property type="nucleotide sequence ID" value="NZ_MSIE01000008.1"/>
</dbReference>
<dbReference type="PANTHER" id="PTHR43441">
    <property type="entry name" value="RIBOSOMAL-PROTEIN-SERINE ACETYLTRANSFERASE"/>
    <property type="match status" value="1"/>
</dbReference>
<evidence type="ECO:0000313" key="3">
    <source>
        <dbReference type="Proteomes" id="UP000185596"/>
    </source>
</evidence>
<name>A0A1Q8CVJ0_9PSEU</name>
<dbReference type="InterPro" id="IPR000182">
    <property type="entry name" value="GNAT_dom"/>
</dbReference>
<dbReference type="GO" id="GO:1990189">
    <property type="term" value="F:protein N-terminal-serine acetyltransferase activity"/>
    <property type="evidence" value="ECO:0007669"/>
    <property type="project" value="TreeGrafter"/>
</dbReference>
<dbReference type="PANTHER" id="PTHR43441:SF10">
    <property type="entry name" value="ACETYLTRANSFERASE"/>
    <property type="match status" value="1"/>
</dbReference>
<dbReference type="OrthoDB" id="2061990at2"/>
<comment type="caution">
    <text evidence="2">The sequence shown here is derived from an EMBL/GenBank/DDBJ whole genome shotgun (WGS) entry which is preliminary data.</text>
</comment>
<dbReference type="SUPFAM" id="SSF55729">
    <property type="entry name" value="Acyl-CoA N-acyltransferases (Nat)"/>
    <property type="match status" value="2"/>
</dbReference>
<feature type="domain" description="N-acetyltransferase" evidence="1">
    <location>
        <begin position="206"/>
        <end position="380"/>
    </location>
</feature>
<dbReference type="EMBL" id="MSIE01000008">
    <property type="protein sequence ID" value="OLF18373.1"/>
    <property type="molecule type" value="Genomic_DNA"/>
</dbReference>